<keyword evidence="5 9" id="KW-0238">DNA-binding</keyword>
<evidence type="ECO:0000259" key="10">
    <source>
        <dbReference type="PROSITE" id="PS50110"/>
    </source>
</evidence>
<dbReference type="GO" id="GO:0000156">
    <property type="term" value="F:phosphorelay response regulator activity"/>
    <property type="evidence" value="ECO:0007669"/>
    <property type="project" value="TreeGrafter"/>
</dbReference>
<evidence type="ECO:0000256" key="1">
    <source>
        <dbReference type="ARBA" id="ARBA00018672"/>
    </source>
</evidence>
<keyword evidence="3" id="KW-0902">Two-component regulatory system</keyword>
<dbReference type="SMART" id="SM00448">
    <property type="entry name" value="REC"/>
    <property type="match status" value="1"/>
</dbReference>
<dbReference type="GO" id="GO:0000976">
    <property type="term" value="F:transcription cis-regulatory region binding"/>
    <property type="evidence" value="ECO:0007669"/>
    <property type="project" value="TreeGrafter"/>
</dbReference>
<feature type="DNA-binding region" description="OmpR/PhoB-type" evidence="9">
    <location>
        <begin position="130"/>
        <end position="229"/>
    </location>
</feature>
<accession>A0A6I0F3C8</accession>
<evidence type="ECO:0000256" key="8">
    <source>
        <dbReference type="PROSITE-ProRule" id="PRU00169"/>
    </source>
</evidence>
<dbReference type="InterPro" id="IPR016032">
    <property type="entry name" value="Sig_transdc_resp-reg_C-effctor"/>
</dbReference>
<evidence type="ECO:0000259" key="11">
    <source>
        <dbReference type="PROSITE" id="PS51755"/>
    </source>
</evidence>
<dbReference type="CDD" id="cd00383">
    <property type="entry name" value="trans_reg_C"/>
    <property type="match status" value="1"/>
</dbReference>
<organism evidence="12 13">
    <name type="scientific">Heliorestis acidaminivorans</name>
    <dbReference type="NCBI Taxonomy" id="553427"/>
    <lineage>
        <taxon>Bacteria</taxon>
        <taxon>Bacillati</taxon>
        <taxon>Bacillota</taxon>
        <taxon>Clostridia</taxon>
        <taxon>Eubacteriales</taxon>
        <taxon>Heliobacteriaceae</taxon>
        <taxon>Heliorestis</taxon>
    </lineage>
</organism>
<dbReference type="Proteomes" id="UP000468766">
    <property type="component" value="Unassembled WGS sequence"/>
</dbReference>
<dbReference type="PROSITE" id="PS50110">
    <property type="entry name" value="RESPONSE_REGULATORY"/>
    <property type="match status" value="1"/>
</dbReference>
<keyword evidence="4" id="KW-0805">Transcription regulation</keyword>
<dbReference type="OrthoDB" id="9790442at2"/>
<dbReference type="PANTHER" id="PTHR48111:SF40">
    <property type="entry name" value="PHOSPHATE REGULON TRANSCRIPTIONAL REGULATORY PROTEIN PHOB"/>
    <property type="match status" value="1"/>
</dbReference>
<dbReference type="PROSITE" id="PS51755">
    <property type="entry name" value="OMPR_PHOB"/>
    <property type="match status" value="1"/>
</dbReference>
<keyword evidence="2 8" id="KW-0597">Phosphoprotein</keyword>
<evidence type="ECO:0000313" key="12">
    <source>
        <dbReference type="EMBL" id="KAB2954511.1"/>
    </source>
</evidence>
<dbReference type="Pfam" id="PF00072">
    <property type="entry name" value="Response_reg"/>
    <property type="match status" value="1"/>
</dbReference>
<sequence>MATILVVEDDSNILELVKFNLEKEGHIVNEAIDGESAIIKLQETLPDLVILDLMLPRLDGLEVCKKLRANTRSSNLPILMLTAKSEEFDKVLGLEMGADDYMTKPFSPRELVARVKALLRRSSRRESSSDGPIQVGEISIDVERYEVWIHGRKQELTPKEFELLRLLASNPGKVFNREFLLERIWGYDYFGDSRTVDVHIRHIRQKVEKDPANPRYIETVRGVGYKFRDPAEMG</sequence>
<comment type="function">
    <text evidence="7">May play the central regulatory role in sporulation. It may be an element of the effector pathway responsible for the activation of sporulation genes in response to nutritional stress. Spo0A may act in concert with spo0H (a sigma factor) to control the expression of some genes that are critical to the sporulation process.</text>
</comment>
<keyword evidence="6" id="KW-0804">Transcription</keyword>
<dbReference type="Gene3D" id="1.10.10.10">
    <property type="entry name" value="Winged helix-like DNA-binding domain superfamily/Winged helix DNA-binding domain"/>
    <property type="match status" value="1"/>
</dbReference>
<dbReference type="RefSeq" id="WP_151618025.1">
    <property type="nucleotide sequence ID" value="NZ_WBXO01000001.1"/>
</dbReference>
<dbReference type="Gene3D" id="6.10.250.690">
    <property type="match status" value="1"/>
</dbReference>
<proteinExistence type="predicted"/>
<evidence type="ECO:0000256" key="4">
    <source>
        <dbReference type="ARBA" id="ARBA00023015"/>
    </source>
</evidence>
<dbReference type="AlphaFoldDB" id="A0A6I0F3C8"/>
<dbReference type="GO" id="GO:0006355">
    <property type="term" value="P:regulation of DNA-templated transcription"/>
    <property type="evidence" value="ECO:0007669"/>
    <property type="project" value="InterPro"/>
</dbReference>
<evidence type="ECO:0000256" key="7">
    <source>
        <dbReference type="ARBA" id="ARBA00024867"/>
    </source>
</evidence>
<dbReference type="SUPFAM" id="SSF46894">
    <property type="entry name" value="C-terminal effector domain of the bipartite response regulators"/>
    <property type="match status" value="1"/>
</dbReference>
<reference evidence="12 13" key="1">
    <citation type="submission" date="2019-10" db="EMBL/GenBank/DDBJ databases">
        <title>Whole-genome sequence of the extremophile Heliorestis acidaminivorans DSM 24790.</title>
        <authorList>
            <person name="Kyndt J.A."/>
            <person name="Meyer T.E."/>
        </authorList>
    </citation>
    <scope>NUCLEOTIDE SEQUENCE [LARGE SCALE GENOMIC DNA]</scope>
    <source>
        <strain evidence="12 13">DSM 24790</strain>
    </source>
</reference>
<dbReference type="InterPro" id="IPR001867">
    <property type="entry name" value="OmpR/PhoB-type_DNA-bd"/>
</dbReference>
<dbReference type="InterPro" id="IPR001789">
    <property type="entry name" value="Sig_transdc_resp-reg_receiver"/>
</dbReference>
<evidence type="ECO:0000256" key="5">
    <source>
        <dbReference type="ARBA" id="ARBA00023125"/>
    </source>
</evidence>
<dbReference type="FunFam" id="1.10.10.10:FF:000018">
    <property type="entry name" value="DNA-binding response regulator ResD"/>
    <property type="match status" value="1"/>
</dbReference>
<dbReference type="InterPro" id="IPR036388">
    <property type="entry name" value="WH-like_DNA-bd_sf"/>
</dbReference>
<gene>
    <name evidence="12" type="ORF">F9B85_02200</name>
</gene>
<dbReference type="PANTHER" id="PTHR48111">
    <property type="entry name" value="REGULATOR OF RPOS"/>
    <property type="match status" value="1"/>
</dbReference>
<dbReference type="InterPro" id="IPR039420">
    <property type="entry name" value="WalR-like"/>
</dbReference>
<dbReference type="GO" id="GO:0005829">
    <property type="term" value="C:cytosol"/>
    <property type="evidence" value="ECO:0007669"/>
    <property type="project" value="TreeGrafter"/>
</dbReference>
<feature type="modified residue" description="4-aspartylphosphate" evidence="8">
    <location>
        <position position="52"/>
    </location>
</feature>
<dbReference type="InterPro" id="IPR011006">
    <property type="entry name" value="CheY-like_superfamily"/>
</dbReference>
<comment type="caution">
    <text evidence="12">The sequence shown here is derived from an EMBL/GenBank/DDBJ whole genome shotgun (WGS) entry which is preliminary data.</text>
</comment>
<feature type="domain" description="OmpR/PhoB-type" evidence="11">
    <location>
        <begin position="130"/>
        <end position="229"/>
    </location>
</feature>
<protein>
    <recommendedName>
        <fullName evidence="1">Stage 0 sporulation protein A homolog</fullName>
    </recommendedName>
</protein>
<evidence type="ECO:0000313" key="13">
    <source>
        <dbReference type="Proteomes" id="UP000468766"/>
    </source>
</evidence>
<dbReference type="GO" id="GO:0032993">
    <property type="term" value="C:protein-DNA complex"/>
    <property type="evidence" value="ECO:0007669"/>
    <property type="project" value="TreeGrafter"/>
</dbReference>
<dbReference type="EMBL" id="WBXO01000001">
    <property type="protein sequence ID" value="KAB2954511.1"/>
    <property type="molecule type" value="Genomic_DNA"/>
</dbReference>
<evidence type="ECO:0000256" key="6">
    <source>
        <dbReference type="ARBA" id="ARBA00023163"/>
    </source>
</evidence>
<keyword evidence="13" id="KW-1185">Reference proteome</keyword>
<dbReference type="Gene3D" id="3.40.50.2300">
    <property type="match status" value="1"/>
</dbReference>
<dbReference type="SMART" id="SM00862">
    <property type="entry name" value="Trans_reg_C"/>
    <property type="match status" value="1"/>
</dbReference>
<evidence type="ECO:0000256" key="9">
    <source>
        <dbReference type="PROSITE-ProRule" id="PRU01091"/>
    </source>
</evidence>
<dbReference type="Pfam" id="PF00486">
    <property type="entry name" value="Trans_reg_C"/>
    <property type="match status" value="1"/>
</dbReference>
<dbReference type="SUPFAM" id="SSF52172">
    <property type="entry name" value="CheY-like"/>
    <property type="match status" value="1"/>
</dbReference>
<name>A0A6I0F3C8_9FIRM</name>
<evidence type="ECO:0000256" key="2">
    <source>
        <dbReference type="ARBA" id="ARBA00022553"/>
    </source>
</evidence>
<dbReference type="FunFam" id="3.40.50.2300:FF:000001">
    <property type="entry name" value="DNA-binding response regulator PhoB"/>
    <property type="match status" value="1"/>
</dbReference>
<feature type="domain" description="Response regulatory" evidence="10">
    <location>
        <begin position="3"/>
        <end position="119"/>
    </location>
</feature>
<evidence type="ECO:0000256" key="3">
    <source>
        <dbReference type="ARBA" id="ARBA00023012"/>
    </source>
</evidence>